<protein>
    <recommendedName>
        <fullName evidence="8">Colicin V production protein</fullName>
    </recommendedName>
</protein>
<sequence length="200" mass="21394">MKVLGFGCWDIFFIVLAAYFIVRGVFRGFVGEVITLAGFIASFYLSFHYSGELGHIVASSAGLNVHIAQAVAAAFIWIAVTIAAATLRMLAKSLIGAARLGAADKLLGLLSGAIKSVVAVYVVITAGILLAPVISPTWMSESDILRYAGRCWPEFRAMFIDLNILPEGTTLPYGTLEEILRPYRTGGDGPEGYSPESGRT</sequence>
<gene>
    <name evidence="6" type="ORF">EH55_00590</name>
</gene>
<evidence type="ECO:0000256" key="1">
    <source>
        <dbReference type="ARBA" id="ARBA00004141"/>
    </source>
</evidence>
<dbReference type="RefSeq" id="WP_037974972.1">
    <property type="nucleotide sequence ID" value="NZ_JMKI01000014.1"/>
</dbReference>
<comment type="caution">
    <text evidence="6">The sequence shown here is derived from an EMBL/GenBank/DDBJ whole genome shotgun (WGS) entry which is preliminary data.</text>
</comment>
<keyword evidence="7" id="KW-1185">Reference proteome</keyword>
<feature type="transmembrane region" description="Helical" evidence="5">
    <location>
        <begin position="67"/>
        <end position="91"/>
    </location>
</feature>
<dbReference type="InterPro" id="IPR003825">
    <property type="entry name" value="Colicin-V_CvpA"/>
</dbReference>
<dbReference type="GO" id="GO:0016020">
    <property type="term" value="C:membrane"/>
    <property type="evidence" value="ECO:0007669"/>
    <property type="project" value="UniProtKB-SubCell"/>
</dbReference>
<proteinExistence type="predicted"/>
<dbReference type="PANTHER" id="PTHR37306">
    <property type="entry name" value="COLICIN V PRODUCTION PROTEIN"/>
    <property type="match status" value="1"/>
</dbReference>
<name>A0A073ISS2_9BACT</name>
<evidence type="ECO:0000256" key="5">
    <source>
        <dbReference type="SAM" id="Phobius"/>
    </source>
</evidence>
<keyword evidence="3 5" id="KW-1133">Transmembrane helix</keyword>
<feature type="transmembrane region" description="Helical" evidence="5">
    <location>
        <begin position="6"/>
        <end position="22"/>
    </location>
</feature>
<dbReference type="Pfam" id="PF02674">
    <property type="entry name" value="Colicin_V"/>
    <property type="match status" value="1"/>
</dbReference>
<dbReference type="GO" id="GO:0009403">
    <property type="term" value="P:toxin biosynthetic process"/>
    <property type="evidence" value="ECO:0007669"/>
    <property type="project" value="InterPro"/>
</dbReference>
<dbReference type="OrthoDB" id="4748at2"/>
<evidence type="ECO:0008006" key="8">
    <source>
        <dbReference type="Google" id="ProtNLM"/>
    </source>
</evidence>
<reference evidence="6 7" key="1">
    <citation type="submission" date="2014-04" db="EMBL/GenBank/DDBJ databases">
        <title>Draft Genome Sequence of Synergistes jonesii.</title>
        <authorList>
            <person name="Coil D.A."/>
            <person name="Eisen J.A."/>
            <person name="Holland-Moritz H.E."/>
        </authorList>
    </citation>
    <scope>NUCLEOTIDE SEQUENCE [LARGE SCALE GENOMIC DNA]</scope>
    <source>
        <strain evidence="6 7">78-1</strain>
    </source>
</reference>
<evidence type="ECO:0000313" key="6">
    <source>
        <dbReference type="EMBL" id="KEJ92859.1"/>
    </source>
</evidence>
<keyword evidence="2 5" id="KW-0812">Transmembrane</keyword>
<dbReference type="GeneID" id="90983047"/>
<dbReference type="EMBL" id="JMKI01000014">
    <property type="protein sequence ID" value="KEJ92859.1"/>
    <property type="molecule type" value="Genomic_DNA"/>
</dbReference>
<evidence type="ECO:0000256" key="4">
    <source>
        <dbReference type="ARBA" id="ARBA00023136"/>
    </source>
</evidence>
<feature type="transmembrane region" description="Helical" evidence="5">
    <location>
        <begin position="29"/>
        <end position="47"/>
    </location>
</feature>
<feature type="transmembrane region" description="Helical" evidence="5">
    <location>
        <begin position="112"/>
        <end position="134"/>
    </location>
</feature>
<dbReference type="STRING" id="2754.EH55_00590"/>
<dbReference type="PANTHER" id="PTHR37306:SF1">
    <property type="entry name" value="COLICIN V PRODUCTION PROTEIN"/>
    <property type="match status" value="1"/>
</dbReference>
<dbReference type="Proteomes" id="UP000027665">
    <property type="component" value="Unassembled WGS sequence"/>
</dbReference>
<evidence type="ECO:0000313" key="7">
    <source>
        <dbReference type="Proteomes" id="UP000027665"/>
    </source>
</evidence>
<keyword evidence="4 5" id="KW-0472">Membrane</keyword>
<evidence type="ECO:0000256" key="2">
    <source>
        <dbReference type="ARBA" id="ARBA00022692"/>
    </source>
</evidence>
<organism evidence="6 7">
    <name type="scientific">Synergistes jonesii</name>
    <dbReference type="NCBI Taxonomy" id="2754"/>
    <lineage>
        <taxon>Bacteria</taxon>
        <taxon>Thermotogati</taxon>
        <taxon>Synergistota</taxon>
        <taxon>Synergistia</taxon>
        <taxon>Synergistales</taxon>
        <taxon>Synergistaceae</taxon>
        <taxon>Synergistes</taxon>
    </lineage>
</organism>
<dbReference type="AlphaFoldDB" id="A0A073ISS2"/>
<accession>A0A073ISS2</accession>
<evidence type="ECO:0000256" key="3">
    <source>
        <dbReference type="ARBA" id="ARBA00022989"/>
    </source>
</evidence>
<dbReference type="eggNOG" id="COG1286">
    <property type="taxonomic scope" value="Bacteria"/>
</dbReference>
<comment type="subcellular location">
    <subcellularLocation>
        <location evidence="1">Membrane</location>
        <topology evidence="1">Multi-pass membrane protein</topology>
    </subcellularLocation>
</comment>